<feature type="compositionally biased region" description="Basic and acidic residues" evidence="1">
    <location>
        <begin position="142"/>
        <end position="152"/>
    </location>
</feature>
<sequence length="186" mass="20950">MNKEKENKNAEISARIAEILQYTGDTRNGFAVKLGYERAQTVYDVMNMKSAPSYDFFRRFSLSEYSDTIDLKWLLSGEGSMLRKDIPTPNEPVSAPSDAIAMRLMDKLDQKDAENKHLQSELRTLTAELAAMKAQHSQSQNKESDHHMKINEVIENFTSDSSGDYGEGYPLTKKPTSSKKLSAGKM</sequence>
<organism evidence="2 3">
    <name type="scientific">Bacteroides stercorirosoris</name>
    <dbReference type="NCBI Taxonomy" id="871324"/>
    <lineage>
        <taxon>Bacteria</taxon>
        <taxon>Pseudomonadati</taxon>
        <taxon>Bacteroidota</taxon>
        <taxon>Bacteroidia</taxon>
        <taxon>Bacteroidales</taxon>
        <taxon>Bacteroidaceae</taxon>
        <taxon>Bacteroides</taxon>
    </lineage>
</organism>
<feature type="compositionally biased region" description="Low complexity" evidence="1">
    <location>
        <begin position="170"/>
        <end position="186"/>
    </location>
</feature>
<dbReference type="EMBL" id="FQZN01000021">
    <property type="protein sequence ID" value="SHJ30271.1"/>
    <property type="molecule type" value="Genomic_DNA"/>
</dbReference>
<name>A0A1M6I737_9BACE</name>
<keyword evidence="3" id="KW-1185">Reference proteome</keyword>
<evidence type="ECO:0008006" key="4">
    <source>
        <dbReference type="Google" id="ProtNLM"/>
    </source>
</evidence>
<evidence type="ECO:0000313" key="2">
    <source>
        <dbReference type="EMBL" id="SHJ30271.1"/>
    </source>
</evidence>
<dbReference type="Proteomes" id="UP000184192">
    <property type="component" value="Unassembled WGS sequence"/>
</dbReference>
<dbReference type="AlphaFoldDB" id="A0A1M6I737"/>
<feature type="region of interest" description="Disordered" evidence="1">
    <location>
        <begin position="134"/>
        <end position="186"/>
    </location>
</feature>
<proteinExistence type="predicted"/>
<gene>
    <name evidence="2" type="ORF">SAMN05444350_121106</name>
</gene>
<dbReference type="RefSeq" id="WP_025830967.1">
    <property type="nucleotide sequence ID" value="NZ_FQZN01000021.1"/>
</dbReference>
<accession>A0A1M6I737</accession>
<dbReference type="GeneID" id="92713370"/>
<reference evidence="3" key="1">
    <citation type="submission" date="2016-11" db="EMBL/GenBank/DDBJ databases">
        <authorList>
            <person name="Varghese N."/>
            <person name="Submissions S."/>
        </authorList>
    </citation>
    <scope>NUCLEOTIDE SEQUENCE [LARGE SCALE GENOMIC DNA]</scope>
    <source>
        <strain evidence="3">DSM 26884</strain>
    </source>
</reference>
<evidence type="ECO:0000256" key="1">
    <source>
        <dbReference type="SAM" id="MobiDB-lite"/>
    </source>
</evidence>
<protein>
    <recommendedName>
        <fullName evidence="4">XRE family transcriptional regulator</fullName>
    </recommendedName>
</protein>
<evidence type="ECO:0000313" key="3">
    <source>
        <dbReference type="Proteomes" id="UP000184192"/>
    </source>
</evidence>